<evidence type="ECO:0000256" key="9">
    <source>
        <dbReference type="ARBA" id="ARBA00034808"/>
    </source>
</evidence>
<dbReference type="CDD" id="cd18807">
    <property type="entry name" value="SF1_C_UvrD"/>
    <property type="match status" value="1"/>
</dbReference>
<dbReference type="Gene3D" id="1.10.10.160">
    <property type="match status" value="1"/>
</dbReference>
<evidence type="ECO:0000256" key="11">
    <source>
        <dbReference type="ARBA" id="ARBA00048988"/>
    </source>
</evidence>
<proteinExistence type="inferred from homology"/>
<dbReference type="AlphaFoldDB" id="A0A923SBU2"/>
<dbReference type="GO" id="GO:0043138">
    <property type="term" value="F:3'-5' DNA helicase activity"/>
    <property type="evidence" value="ECO:0007669"/>
    <property type="project" value="UniProtKB-EC"/>
</dbReference>
<dbReference type="InterPro" id="IPR014017">
    <property type="entry name" value="DNA_helicase_UvrD-like_C"/>
</dbReference>
<dbReference type="GO" id="GO:0005524">
    <property type="term" value="F:ATP binding"/>
    <property type="evidence" value="ECO:0007669"/>
    <property type="project" value="UniProtKB-UniRule"/>
</dbReference>
<dbReference type="RefSeq" id="WP_187076962.1">
    <property type="nucleotide sequence ID" value="NZ_JACORT010000006.1"/>
</dbReference>
<comment type="catalytic activity">
    <reaction evidence="11">
        <text>ATP + H2O = ADP + phosphate + H(+)</text>
        <dbReference type="Rhea" id="RHEA:13065"/>
        <dbReference type="ChEBI" id="CHEBI:15377"/>
        <dbReference type="ChEBI" id="CHEBI:15378"/>
        <dbReference type="ChEBI" id="CHEBI:30616"/>
        <dbReference type="ChEBI" id="CHEBI:43474"/>
        <dbReference type="ChEBI" id="CHEBI:456216"/>
        <dbReference type="EC" id="5.6.2.4"/>
    </reaction>
</comment>
<dbReference type="Gene3D" id="3.40.50.300">
    <property type="entry name" value="P-loop containing nucleotide triphosphate hydrolases"/>
    <property type="match status" value="3"/>
</dbReference>
<evidence type="ECO:0000256" key="8">
    <source>
        <dbReference type="ARBA" id="ARBA00034617"/>
    </source>
</evidence>
<keyword evidence="3 12" id="KW-0378">Hydrolase</keyword>
<evidence type="ECO:0000256" key="6">
    <source>
        <dbReference type="ARBA" id="ARBA00023125"/>
    </source>
</evidence>
<keyword evidence="6" id="KW-0238">DNA-binding</keyword>
<evidence type="ECO:0000256" key="2">
    <source>
        <dbReference type="ARBA" id="ARBA00022741"/>
    </source>
</evidence>
<evidence type="ECO:0000256" key="5">
    <source>
        <dbReference type="ARBA" id="ARBA00022840"/>
    </source>
</evidence>
<dbReference type="GO" id="GO:0003677">
    <property type="term" value="F:DNA binding"/>
    <property type="evidence" value="ECO:0007669"/>
    <property type="project" value="UniProtKB-KW"/>
</dbReference>
<dbReference type="Proteomes" id="UP000608513">
    <property type="component" value="Unassembled WGS sequence"/>
</dbReference>
<comment type="catalytic activity">
    <reaction evidence="8">
        <text>Couples ATP hydrolysis with the unwinding of duplex DNA by translocating in the 3'-5' direction.</text>
        <dbReference type="EC" id="5.6.2.4"/>
    </reaction>
</comment>
<comment type="caution">
    <text evidence="15">The sequence shown here is derived from an EMBL/GenBank/DDBJ whole genome shotgun (WGS) entry which is preliminary data.</text>
</comment>
<evidence type="ECO:0000313" key="16">
    <source>
        <dbReference type="Proteomes" id="UP000608513"/>
    </source>
</evidence>
<gene>
    <name evidence="15" type="ORF">H8N03_14745</name>
</gene>
<feature type="domain" description="UvrD-like helicase C-terminal" evidence="14">
    <location>
        <begin position="291"/>
        <end position="608"/>
    </location>
</feature>
<evidence type="ECO:0000256" key="12">
    <source>
        <dbReference type="PROSITE-ProRule" id="PRU00560"/>
    </source>
</evidence>
<protein>
    <recommendedName>
        <fullName evidence="9">DNA 3'-5' helicase</fullName>
        <ecNumber evidence="9">5.6.2.4</ecNumber>
    </recommendedName>
    <alternativeName>
        <fullName evidence="10">DNA 3'-5' helicase II</fullName>
    </alternativeName>
</protein>
<dbReference type="GO" id="GO:0000725">
    <property type="term" value="P:recombinational repair"/>
    <property type="evidence" value="ECO:0007669"/>
    <property type="project" value="TreeGrafter"/>
</dbReference>
<evidence type="ECO:0000259" key="13">
    <source>
        <dbReference type="PROSITE" id="PS51198"/>
    </source>
</evidence>
<dbReference type="EC" id="5.6.2.4" evidence="9"/>
<dbReference type="GO" id="GO:0033202">
    <property type="term" value="C:DNA helicase complex"/>
    <property type="evidence" value="ECO:0007669"/>
    <property type="project" value="TreeGrafter"/>
</dbReference>
<evidence type="ECO:0000256" key="4">
    <source>
        <dbReference type="ARBA" id="ARBA00022806"/>
    </source>
</evidence>
<evidence type="ECO:0000256" key="7">
    <source>
        <dbReference type="ARBA" id="ARBA00023235"/>
    </source>
</evidence>
<keyword evidence="16" id="KW-1185">Reference proteome</keyword>
<evidence type="ECO:0000259" key="14">
    <source>
        <dbReference type="PROSITE" id="PS51217"/>
    </source>
</evidence>
<dbReference type="GO" id="GO:0005829">
    <property type="term" value="C:cytosol"/>
    <property type="evidence" value="ECO:0007669"/>
    <property type="project" value="TreeGrafter"/>
</dbReference>
<comment type="similarity">
    <text evidence="1">Belongs to the helicase family. UvrD subfamily.</text>
</comment>
<evidence type="ECO:0000256" key="10">
    <source>
        <dbReference type="ARBA" id="ARBA00034923"/>
    </source>
</evidence>
<dbReference type="PANTHER" id="PTHR11070">
    <property type="entry name" value="UVRD / RECB / PCRA DNA HELICASE FAMILY MEMBER"/>
    <property type="match status" value="1"/>
</dbReference>
<dbReference type="EMBL" id="JACORT010000006">
    <property type="protein sequence ID" value="MBC5784209.1"/>
    <property type="molecule type" value="Genomic_DNA"/>
</dbReference>
<keyword evidence="2 12" id="KW-0547">Nucleotide-binding</keyword>
<name>A0A923SBU2_9BURK</name>
<dbReference type="GO" id="GO:0016787">
    <property type="term" value="F:hydrolase activity"/>
    <property type="evidence" value="ECO:0007669"/>
    <property type="project" value="UniProtKB-UniRule"/>
</dbReference>
<feature type="domain" description="UvrD-like helicase ATP-binding" evidence="13">
    <location>
        <begin position="13"/>
        <end position="290"/>
    </location>
</feature>
<dbReference type="Pfam" id="PF21196">
    <property type="entry name" value="PcrA_UvrD_tudor"/>
    <property type="match status" value="1"/>
</dbReference>
<dbReference type="InterPro" id="IPR014016">
    <property type="entry name" value="UvrD-like_ATP-bd"/>
</dbReference>
<keyword evidence="5 12" id="KW-0067">ATP-binding</keyword>
<evidence type="ECO:0000256" key="3">
    <source>
        <dbReference type="ARBA" id="ARBA00022801"/>
    </source>
</evidence>
<dbReference type="InterPro" id="IPR000212">
    <property type="entry name" value="DNA_helicase_UvrD/REP"/>
</dbReference>
<dbReference type="PROSITE" id="PS51217">
    <property type="entry name" value="UVRD_HELICASE_CTER"/>
    <property type="match status" value="1"/>
</dbReference>
<dbReference type="PROSITE" id="PS51198">
    <property type="entry name" value="UVRD_HELICASE_ATP_BIND"/>
    <property type="match status" value="1"/>
</dbReference>
<dbReference type="PANTHER" id="PTHR11070:SF2">
    <property type="entry name" value="ATP-DEPENDENT DNA HELICASE SRS2"/>
    <property type="match status" value="1"/>
</dbReference>
<evidence type="ECO:0000256" key="1">
    <source>
        <dbReference type="ARBA" id="ARBA00009922"/>
    </source>
</evidence>
<feature type="binding site" evidence="12">
    <location>
        <begin position="34"/>
        <end position="41"/>
    </location>
    <ligand>
        <name>ATP</name>
        <dbReference type="ChEBI" id="CHEBI:30616"/>
    </ligand>
</feature>
<dbReference type="SUPFAM" id="SSF52540">
    <property type="entry name" value="P-loop containing nucleoside triphosphate hydrolases"/>
    <property type="match status" value="1"/>
</dbReference>
<reference evidence="15" key="1">
    <citation type="submission" date="2020-08" db="EMBL/GenBank/DDBJ databases">
        <title>Ramlibacter sp. USB13 16S ribosomal RNA gene genome sequencing and assembly.</title>
        <authorList>
            <person name="Kang M."/>
        </authorList>
    </citation>
    <scope>NUCLEOTIDE SEQUENCE</scope>
    <source>
        <strain evidence="15">USB13</strain>
    </source>
</reference>
<organism evidence="15 16">
    <name type="scientific">Ramlibacter cellulosilyticus</name>
    <dbReference type="NCBI Taxonomy" id="2764187"/>
    <lineage>
        <taxon>Bacteria</taxon>
        <taxon>Pseudomonadati</taxon>
        <taxon>Pseudomonadota</taxon>
        <taxon>Betaproteobacteria</taxon>
        <taxon>Burkholderiales</taxon>
        <taxon>Comamonadaceae</taxon>
        <taxon>Ramlibacter</taxon>
    </lineage>
</organism>
<dbReference type="InterPro" id="IPR027417">
    <property type="entry name" value="P-loop_NTPase"/>
</dbReference>
<keyword evidence="7" id="KW-0413">Isomerase</keyword>
<accession>A0A923SBU2</accession>
<sequence>MFPEAAADSPLLQSLNPEQKAAVTLPAEHALILAGAGSGKTRVLTTRIAWLLATGQIGPGNVMAVTFTNKAAKEMMTRLTAMLPVNVRGMWIGTFHGLCNRFLRAHWKLANLPATFQILDTQDQLSSIKRLMKQHNVDEERFPAKELQWFIAGAKEEGLRPNMVEVRTEDDRRKAEIYQLYEEQCQREGVVDFAELMLRSYELLRDNDAIREHYRRRFHHILVDEFQDTNKLQYAWLKMFAGGNNAVFAVGDDDQSIYAFRGARVGNMADFVREFDVRHQIKLEQNYRSFSNILDSANALIAHNKTRLGKNLRTDQGPGEPVRVYEAPTDMAEAQWMVEEIRNLYREGVPRHEIAVLYRSNAQSRVIETSLFNAAVPYRVYGGLRFFERAEIKHALSYLRLLENPNDDTSFIRVVNFPARGIGARTIEQLQDAARASGSSLHDAVKATTGKAGANLAAFVQKIDAMRAETEGLTLREIIEVMLQRSGLVEHYRAERDGADRIENLEELVNAAESFVTQEGFGRDAVALPIDELGANVLRQSPASQGLDPSLPEVNEPAPDYVPPDAETGETLSPLAAFLTHAALESGDNQAQAGQDAVQLMTVHAAKGLEFDCVFVTGLEEGLFPSERSLADYEGLEEERRLMYVAITRARKRLYLSYSQTRLLHGQTRYNVKSRFFDELPEGALKWLTPRNQSFGGSAFGFGMGYPTSRSGNSMATGYGRDRTETFASPPVPQQKAEPAHGLKQGMKVFHTKFGEGTVLTIEGSGPDARAHINFPRHGQKWLALAVAKLTPVT</sequence>
<dbReference type="Pfam" id="PF00580">
    <property type="entry name" value="UvrD-helicase"/>
    <property type="match status" value="1"/>
</dbReference>
<dbReference type="Gene3D" id="1.10.486.10">
    <property type="entry name" value="PCRA, domain 4"/>
    <property type="match status" value="2"/>
</dbReference>
<dbReference type="CDD" id="cd17932">
    <property type="entry name" value="DEXQc_UvrD"/>
    <property type="match status" value="1"/>
</dbReference>
<dbReference type="InterPro" id="IPR013986">
    <property type="entry name" value="DExx_box_DNA_helicase_dom_sf"/>
</dbReference>
<evidence type="ECO:0000313" key="15">
    <source>
        <dbReference type="EMBL" id="MBC5784209.1"/>
    </source>
</evidence>
<keyword evidence="4 12" id="KW-0347">Helicase</keyword>
<dbReference type="Pfam" id="PF13361">
    <property type="entry name" value="UvrD_C"/>
    <property type="match status" value="1"/>
</dbReference>